<dbReference type="AlphaFoldDB" id="F9NTZ5"/>
<sequence length="144" mass="16362">MAIELQTFTNHKLGTLRTINDDRDVLLEATPKLLYYDIVLQPHSLLTITEIAKGYGLSAKKLNRILCHEGIQFHQSSSWLLCAKFAEQGYTQSKTHKYDGGKTRTHMHWTQKGRIFIYAPLKNSWASCRSSSRTASSDQHHGTA</sequence>
<comment type="caution">
    <text evidence="2">The sequence shown here is derived from an EMBL/GenBank/DDBJ whole genome shotgun (WGS) entry which is preliminary data.</text>
</comment>
<dbReference type="PATRIC" id="fig|1051006.4.peg.638"/>
<dbReference type="EMBL" id="AFUN01000007">
    <property type="protein sequence ID" value="EGR97783.1"/>
    <property type="molecule type" value="Genomic_DNA"/>
</dbReference>
<evidence type="ECO:0000313" key="2">
    <source>
        <dbReference type="EMBL" id="EGR97783.1"/>
    </source>
</evidence>
<reference evidence="2 3" key="1">
    <citation type="submission" date="2011-07" db="EMBL/GenBank/DDBJ databases">
        <title>Genome Sequence of Propionibacterium acnes SK182B-JCVI.</title>
        <authorList>
            <person name="Durkin A.S."/>
            <person name="Madupu R."/>
            <person name="Hostetler J."/>
            <person name="Radune D."/>
            <person name="Torralba M."/>
            <person name="Methe B."/>
            <person name="Sutton G."/>
            <person name="Strausberg R.L."/>
            <person name="Nelson K.E."/>
        </authorList>
    </citation>
    <scope>NUCLEOTIDE SEQUENCE [LARGE SCALE GENOMIC DNA]</scope>
    <source>
        <strain evidence="2 3">SK182B-JCVI</strain>
    </source>
</reference>
<dbReference type="Proteomes" id="UP000007832">
    <property type="component" value="Unassembled WGS sequence"/>
</dbReference>
<dbReference type="InterPro" id="IPR005039">
    <property type="entry name" value="Ant_C"/>
</dbReference>
<evidence type="ECO:0000313" key="3">
    <source>
        <dbReference type="Proteomes" id="UP000007832"/>
    </source>
</evidence>
<accession>F9NTZ5</accession>
<feature type="domain" description="Antirepressor protein C-terminal" evidence="1">
    <location>
        <begin position="26"/>
        <end position="123"/>
    </location>
</feature>
<dbReference type="eggNOG" id="COG3645">
    <property type="taxonomic scope" value="Bacteria"/>
</dbReference>
<organism evidence="2 3">
    <name type="scientific">[Propionibacterium] namnetense SK182B-JCVI</name>
    <dbReference type="NCBI Taxonomy" id="1051006"/>
    <lineage>
        <taxon>Bacteria</taxon>
        <taxon>Bacillati</taxon>
        <taxon>Actinomycetota</taxon>
        <taxon>Actinomycetes</taxon>
        <taxon>Propionibacteriales</taxon>
        <taxon>Propionibacteriaceae</taxon>
        <taxon>Cutibacterium</taxon>
    </lineage>
</organism>
<dbReference type="STRING" id="1574624.GCA_001642025_00306"/>
<dbReference type="GO" id="GO:0003677">
    <property type="term" value="F:DNA binding"/>
    <property type="evidence" value="ECO:0007669"/>
    <property type="project" value="InterPro"/>
</dbReference>
<proteinExistence type="predicted"/>
<gene>
    <name evidence="2" type="ORF">HMPREF1162_0522</name>
</gene>
<name>F9NTZ5_9ACTN</name>
<evidence type="ECO:0000259" key="1">
    <source>
        <dbReference type="Pfam" id="PF03374"/>
    </source>
</evidence>
<dbReference type="Pfam" id="PF03374">
    <property type="entry name" value="ANT"/>
    <property type="match status" value="1"/>
</dbReference>
<protein>
    <submittedName>
        <fullName evidence="2">Phage antirepressor protein KilAC domain protein</fullName>
    </submittedName>
</protein>